<evidence type="ECO:0000313" key="3">
    <source>
        <dbReference type="Proteomes" id="UP000789901"/>
    </source>
</evidence>
<comment type="caution">
    <text evidence="2">The sequence shown here is derived from an EMBL/GenBank/DDBJ whole genome shotgun (WGS) entry which is preliminary data.</text>
</comment>
<feature type="non-terminal residue" evidence="2">
    <location>
        <position position="1"/>
    </location>
</feature>
<accession>A0ABN7VYJ5</accession>
<keyword evidence="3" id="KW-1185">Reference proteome</keyword>
<name>A0ABN7VYJ5_GIGMA</name>
<reference evidence="2 3" key="1">
    <citation type="submission" date="2021-06" db="EMBL/GenBank/DDBJ databases">
        <authorList>
            <person name="Kallberg Y."/>
            <person name="Tangrot J."/>
            <person name="Rosling A."/>
        </authorList>
    </citation>
    <scope>NUCLEOTIDE SEQUENCE [LARGE SCALE GENOMIC DNA]</scope>
    <source>
        <strain evidence="2 3">120-4 pot B 10/14</strain>
    </source>
</reference>
<organism evidence="2 3">
    <name type="scientific">Gigaspora margarita</name>
    <dbReference type="NCBI Taxonomy" id="4874"/>
    <lineage>
        <taxon>Eukaryota</taxon>
        <taxon>Fungi</taxon>
        <taxon>Fungi incertae sedis</taxon>
        <taxon>Mucoromycota</taxon>
        <taxon>Glomeromycotina</taxon>
        <taxon>Glomeromycetes</taxon>
        <taxon>Diversisporales</taxon>
        <taxon>Gigasporaceae</taxon>
        <taxon>Gigaspora</taxon>
    </lineage>
</organism>
<protein>
    <submittedName>
        <fullName evidence="2">33526_t:CDS:1</fullName>
    </submittedName>
</protein>
<gene>
    <name evidence="2" type="ORF">GMARGA_LOCUS24413</name>
</gene>
<feature type="compositionally biased region" description="Polar residues" evidence="1">
    <location>
        <begin position="16"/>
        <end position="32"/>
    </location>
</feature>
<evidence type="ECO:0000256" key="1">
    <source>
        <dbReference type="SAM" id="MobiDB-lite"/>
    </source>
</evidence>
<sequence>LEDNQDNTDNKPDDLMTTTSAFSHANIGQKNISKLMKNKPKKRNTASIQLHSTNIKVNNYLNARNLENDKDSQGDTNENALEPDALMTTSSVLYANIVEDDVQDSGKKRKENKRQKRLPHIIQEPVKRLRIKKD</sequence>
<feature type="compositionally biased region" description="Basic residues" evidence="1">
    <location>
        <begin position="107"/>
        <end position="119"/>
    </location>
</feature>
<feature type="region of interest" description="Disordered" evidence="1">
    <location>
        <begin position="1"/>
        <end position="51"/>
    </location>
</feature>
<proteinExistence type="predicted"/>
<dbReference type="Proteomes" id="UP000789901">
    <property type="component" value="Unassembled WGS sequence"/>
</dbReference>
<dbReference type="EMBL" id="CAJVQB010025707">
    <property type="protein sequence ID" value="CAG8806998.1"/>
    <property type="molecule type" value="Genomic_DNA"/>
</dbReference>
<feature type="region of interest" description="Disordered" evidence="1">
    <location>
        <begin position="100"/>
        <end position="134"/>
    </location>
</feature>
<evidence type="ECO:0000313" key="2">
    <source>
        <dbReference type="EMBL" id="CAG8806998.1"/>
    </source>
</evidence>